<accession>A0A3S1K3V9</accession>
<dbReference type="InterPro" id="IPR021878">
    <property type="entry name" value="TgpA_N"/>
</dbReference>
<proteinExistence type="predicted"/>
<dbReference type="RefSeq" id="WP_127193982.1">
    <property type="nucleotide sequence ID" value="NZ_RZNY01000021.1"/>
</dbReference>
<comment type="caution">
    <text evidence="3">The sequence shown here is derived from an EMBL/GenBank/DDBJ whole genome shotgun (WGS) entry which is preliminary data.</text>
</comment>
<organism evidence="3 4">
    <name type="scientific">Paenibacillus anaericanus</name>
    <dbReference type="NCBI Taxonomy" id="170367"/>
    <lineage>
        <taxon>Bacteria</taxon>
        <taxon>Bacillati</taxon>
        <taxon>Bacillota</taxon>
        <taxon>Bacilli</taxon>
        <taxon>Bacillales</taxon>
        <taxon>Paenibacillaceae</taxon>
        <taxon>Paenibacillus</taxon>
    </lineage>
</organism>
<dbReference type="OrthoDB" id="9804872at2"/>
<dbReference type="PANTHER" id="PTHR42736:SF1">
    <property type="entry name" value="PROTEIN-GLUTAMINE GAMMA-GLUTAMYLTRANSFERASE"/>
    <property type="match status" value="1"/>
</dbReference>
<dbReference type="PANTHER" id="PTHR42736">
    <property type="entry name" value="PROTEIN-GLUTAMINE GAMMA-GLUTAMYLTRANSFERASE"/>
    <property type="match status" value="1"/>
</dbReference>
<dbReference type="Pfam" id="PF01841">
    <property type="entry name" value="Transglut_core"/>
    <property type="match status" value="1"/>
</dbReference>
<dbReference type="SMART" id="SM00460">
    <property type="entry name" value="TGc"/>
    <property type="match status" value="1"/>
</dbReference>
<sequence length="770" mass="86252">MLAPKPKMQGFPDRSLINVQTSRDKYGALKKWGLRMVVSLLLFGLFSEWLYPLYSFIEEGETIIINTFFVLTGVLLCIGCLRLPVVVHVSFPPLLIIATMFYLYGQEKGLSWFTGYLKVGINDVAEIFQSGRLYGISMESRALLLLIGWTLLVVSVQMLAISKGSILLFFSATLLYLLALDLALELPIYEGLIRATCWGLVLQVLVFMIPAETPFLEGENKLIATASRARRTWIMVGSATAIGCVLGAVLLGSVIPVRPMANIPWYKAIQAVEGWSGTTLSGEQRSNSAVSGYSRDDTVLGAPLTLRQEPFFTAISPVPTYWRGESKSTYNGRGWTQSPSMRSAHGERIASTLPRSISPTGNELIQQSITFAEPMSGEVVLMGGGLPVSVGGIDMGSVQAGSSQIIPQFDDGADAFLLDSVPASQPIHGYELTVELQTVPSDQLRNIQGTDPDEISQSYLQIPETLPERVRSLGISLVKDKENRYESVLAVMDYLKTHYTYNLTSEVPPQGNDFVDQFLFEDRIGYCDHFSTAMAVLLRSAGIPSRWVKGFSPGEPSEQYNHQYNVSYADAHAWVEVYFPEKGWVPFDPTPGYNNDPTESDTSYNDGKTTWLSTLVPFIRNIGLTIYHGISEFVPKLQMWLHKYGVTGITIVLGVGFVSLMRREMMFRKNIVFLWLLVIKPYRRFPNRMELLYAAERVWREVYLIHGPKPLMITAREYAQSIIRENSERGEALERFVTVWESLYYGGNGLDRKGSRTFLKECWNLAIQQE</sequence>
<feature type="transmembrane region" description="Helical" evidence="1">
    <location>
        <begin position="32"/>
        <end position="51"/>
    </location>
</feature>
<evidence type="ECO:0000259" key="2">
    <source>
        <dbReference type="SMART" id="SM00460"/>
    </source>
</evidence>
<dbReference type="SUPFAM" id="SSF54001">
    <property type="entry name" value="Cysteine proteinases"/>
    <property type="match status" value="1"/>
</dbReference>
<dbReference type="AlphaFoldDB" id="A0A3S1K3V9"/>
<reference evidence="3 4" key="1">
    <citation type="submission" date="2018-12" db="EMBL/GenBank/DDBJ databases">
        <authorList>
            <person name="Sun L."/>
            <person name="Chen Z."/>
        </authorList>
    </citation>
    <scope>NUCLEOTIDE SEQUENCE [LARGE SCALE GENOMIC DNA]</scope>
    <source>
        <strain evidence="3 4">DSM 15890</strain>
    </source>
</reference>
<feature type="domain" description="Transglutaminase-like" evidence="2">
    <location>
        <begin position="519"/>
        <end position="591"/>
    </location>
</feature>
<feature type="transmembrane region" description="Helical" evidence="1">
    <location>
        <begin position="167"/>
        <end position="186"/>
    </location>
</feature>
<feature type="transmembrane region" description="Helical" evidence="1">
    <location>
        <begin position="640"/>
        <end position="660"/>
    </location>
</feature>
<gene>
    <name evidence="3" type="ORF">EJP82_20810</name>
</gene>
<feature type="transmembrane region" description="Helical" evidence="1">
    <location>
        <begin position="142"/>
        <end position="160"/>
    </location>
</feature>
<keyword evidence="1" id="KW-1133">Transmembrane helix</keyword>
<name>A0A3S1K3V9_9BACL</name>
<evidence type="ECO:0000256" key="1">
    <source>
        <dbReference type="SAM" id="Phobius"/>
    </source>
</evidence>
<dbReference type="Pfam" id="PF11992">
    <property type="entry name" value="TgpA_N"/>
    <property type="match status" value="1"/>
</dbReference>
<keyword evidence="1" id="KW-0472">Membrane</keyword>
<dbReference type="Gene3D" id="3.10.620.30">
    <property type="match status" value="1"/>
</dbReference>
<evidence type="ECO:0000313" key="3">
    <source>
        <dbReference type="EMBL" id="RUT43259.1"/>
    </source>
</evidence>
<evidence type="ECO:0000313" key="4">
    <source>
        <dbReference type="Proteomes" id="UP000279446"/>
    </source>
</evidence>
<dbReference type="InterPro" id="IPR002931">
    <property type="entry name" value="Transglutaminase-like"/>
</dbReference>
<keyword evidence="4" id="KW-1185">Reference proteome</keyword>
<feature type="transmembrane region" description="Helical" evidence="1">
    <location>
        <begin position="63"/>
        <end position="81"/>
    </location>
</feature>
<dbReference type="Proteomes" id="UP000279446">
    <property type="component" value="Unassembled WGS sequence"/>
</dbReference>
<keyword evidence="1" id="KW-0812">Transmembrane</keyword>
<feature type="transmembrane region" description="Helical" evidence="1">
    <location>
        <begin position="232"/>
        <end position="255"/>
    </location>
</feature>
<dbReference type="EMBL" id="RZNY01000021">
    <property type="protein sequence ID" value="RUT43259.1"/>
    <property type="molecule type" value="Genomic_DNA"/>
</dbReference>
<dbReference type="InterPro" id="IPR038765">
    <property type="entry name" value="Papain-like_cys_pep_sf"/>
</dbReference>
<dbReference type="InterPro" id="IPR052901">
    <property type="entry name" value="Bact_TGase-like"/>
</dbReference>
<protein>
    <recommendedName>
        <fullName evidence="2">Transglutaminase-like domain-containing protein</fullName>
    </recommendedName>
</protein>